<gene>
    <name evidence="11" type="primary">ABCC4_4</name>
    <name evidence="11" type="ORF">ATANTOWER_032843</name>
</gene>
<dbReference type="Pfam" id="PF00664">
    <property type="entry name" value="ABC_membrane"/>
    <property type="match status" value="1"/>
</dbReference>
<accession>A0ABU7CE57</accession>
<dbReference type="PROSITE" id="PS50929">
    <property type="entry name" value="ABC_TM1F"/>
    <property type="match status" value="1"/>
</dbReference>
<protein>
    <submittedName>
        <fullName evidence="11">Multidrug resistance-associated protein 4</fullName>
    </submittedName>
</protein>
<dbReference type="PANTHER" id="PTHR24223:SF357">
    <property type="entry name" value="ATP-BINDING CASSETTE SUB-FAMILY C MEMBER 4"/>
    <property type="match status" value="1"/>
</dbReference>
<dbReference type="InterPro" id="IPR036640">
    <property type="entry name" value="ABC1_TM_sf"/>
</dbReference>
<dbReference type="CDD" id="cd18593">
    <property type="entry name" value="ABC_6TM_MRP4_D1_like"/>
    <property type="match status" value="1"/>
</dbReference>
<name>A0ABU7CE57_9TELE</name>
<evidence type="ECO:0000256" key="3">
    <source>
        <dbReference type="ARBA" id="ARBA00022741"/>
    </source>
</evidence>
<feature type="transmembrane region" description="Helical" evidence="8">
    <location>
        <begin position="211"/>
        <end position="230"/>
    </location>
</feature>
<feature type="domain" description="ABC transmembrane type-1" evidence="10">
    <location>
        <begin position="94"/>
        <end position="357"/>
    </location>
</feature>
<keyword evidence="12" id="KW-1185">Reference proteome</keyword>
<evidence type="ECO:0000256" key="4">
    <source>
        <dbReference type="ARBA" id="ARBA00022840"/>
    </source>
</evidence>
<dbReference type="Proteomes" id="UP001345963">
    <property type="component" value="Unassembled WGS sequence"/>
</dbReference>
<keyword evidence="5 8" id="KW-1133">Transmembrane helix</keyword>
<sequence length="631" mass="71365">MENVRKDVKENPAATANILSKIFFCWLNPLFRIGYKRRLEEEDMYELLQEDRSEVLGQELQRYWDREVQKGTKEMRTPGLTKVIIQCYWKSYGVLGIFTFLEEAIKVVQPVFLGEVIQYFETYDPNDTTAFNKTLGYAAGLSICTIGLAVIHHLYFYHVQRAGMKIRVAMCHMIYKKALCLSSSAMGKTTTGQIVNLLSNDVNKFDEVTIFLHYLWVGPLQAAAVVGLLWDEIGPSCLAGMAVLLFLMPTQTMFGRLFSKFRSKTAALTDSRIRTMNEVVSGMRIIKMYAWEKPFAALVSEVRRKEISKIMKSSYLRGLNMASFFCASKIIVFVTFTLYVLLGNTISASRVFVTVSLYTAVRLTVTLFFPSAIEKLFESRVSIKRIQEFLLLDEITKTSTVLLKEEKEDIGVEMNDLTCYWDENLDAPTLQNITLSLGSNQLLAVIGPVGAGKSSLLSSILGELPSEKGILRVKGQLTYAAQQPWVFPGTIRSNILFGKDLEPQMYERVIKACALKRDLELLPDGDQTLIGDRGATLSGGQKARVNLARDSGQSLALTLQQSLILSMHVATVERKNYLLTGRNLQQNQNQAQCERPSATTDWGFERTEQRHKENTEALIQEYFLWEGKVKQ</sequence>
<dbReference type="InterPro" id="IPR050173">
    <property type="entry name" value="ABC_transporter_C-like"/>
</dbReference>
<dbReference type="Gene3D" id="1.20.1560.10">
    <property type="entry name" value="ABC transporter type 1, transmembrane domain"/>
    <property type="match status" value="1"/>
</dbReference>
<dbReference type="PROSITE" id="PS00211">
    <property type="entry name" value="ABC_TRANSPORTER_1"/>
    <property type="match status" value="1"/>
</dbReference>
<dbReference type="InterPro" id="IPR017871">
    <property type="entry name" value="ABC_transporter-like_CS"/>
</dbReference>
<keyword evidence="1" id="KW-0813">Transport</keyword>
<dbReference type="Pfam" id="PF00005">
    <property type="entry name" value="ABC_tran"/>
    <property type="match status" value="1"/>
</dbReference>
<evidence type="ECO:0000313" key="11">
    <source>
        <dbReference type="EMBL" id="MED6261026.1"/>
    </source>
</evidence>
<dbReference type="InterPro" id="IPR030240">
    <property type="entry name" value="ABCC4_TMD1"/>
</dbReference>
<dbReference type="InterPro" id="IPR003439">
    <property type="entry name" value="ABC_transporter-like_ATP-bd"/>
</dbReference>
<keyword evidence="7 8" id="KW-0472">Membrane</keyword>
<evidence type="ECO:0000256" key="6">
    <source>
        <dbReference type="ARBA" id="ARBA00023065"/>
    </source>
</evidence>
<dbReference type="PANTHER" id="PTHR24223">
    <property type="entry name" value="ATP-BINDING CASSETTE SUB-FAMILY C"/>
    <property type="match status" value="1"/>
</dbReference>
<evidence type="ECO:0000259" key="10">
    <source>
        <dbReference type="PROSITE" id="PS50929"/>
    </source>
</evidence>
<dbReference type="InterPro" id="IPR011527">
    <property type="entry name" value="ABC1_TM_dom"/>
</dbReference>
<proteinExistence type="predicted"/>
<feature type="domain" description="ABC transporter" evidence="9">
    <location>
        <begin position="412"/>
        <end position="631"/>
    </location>
</feature>
<comment type="caution">
    <text evidence="11">The sequence shown here is derived from an EMBL/GenBank/DDBJ whole genome shotgun (WGS) entry which is preliminary data.</text>
</comment>
<feature type="transmembrane region" description="Helical" evidence="8">
    <location>
        <begin position="135"/>
        <end position="157"/>
    </location>
</feature>
<dbReference type="SUPFAM" id="SSF90123">
    <property type="entry name" value="ABC transporter transmembrane region"/>
    <property type="match status" value="1"/>
</dbReference>
<dbReference type="Gene3D" id="3.40.50.300">
    <property type="entry name" value="P-loop containing nucleotide triphosphate hydrolases"/>
    <property type="match status" value="1"/>
</dbReference>
<dbReference type="PROSITE" id="PS50893">
    <property type="entry name" value="ABC_TRANSPORTER_2"/>
    <property type="match status" value="1"/>
</dbReference>
<keyword evidence="4" id="KW-0067">ATP-binding</keyword>
<keyword evidence="6" id="KW-0406">Ion transport</keyword>
<dbReference type="SUPFAM" id="SSF52540">
    <property type="entry name" value="P-loop containing nucleoside triphosphate hydrolases"/>
    <property type="match status" value="1"/>
</dbReference>
<evidence type="ECO:0000256" key="7">
    <source>
        <dbReference type="ARBA" id="ARBA00023136"/>
    </source>
</evidence>
<evidence type="ECO:0000256" key="8">
    <source>
        <dbReference type="SAM" id="Phobius"/>
    </source>
</evidence>
<keyword evidence="3" id="KW-0547">Nucleotide-binding</keyword>
<dbReference type="PRINTS" id="PR01851">
    <property type="entry name" value="CYSFIBREGLTR"/>
</dbReference>
<evidence type="ECO:0000256" key="2">
    <source>
        <dbReference type="ARBA" id="ARBA00022692"/>
    </source>
</evidence>
<reference evidence="11 12" key="1">
    <citation type="submission" date="2021-07" db="EMBL/GenBank/DDBJ databases">
        <authorList>
            <person name="Palmer J.M."/>
        </authorList>
    </citation>
    <scope>NUCLEOTIDE SEQUENCE [LARGE SCALE GENOMIC DNA]</scope>
    <source>
        <strain evidence="11 12">AT_MEX2019</strain>
        <tissue evidence="11">Muscle</tissue>
    </source>
</reference>
<feature type="transmembrane region" description="Helical" evidence="8">
    <location>
        <begin position="236"/>
        <end position="254"/>
    </location>
</feature>
<evidence type="ECO:0000259" key="9">
    <source>
        <dbReference type="PROSITE" id="PS50893"/>
    </source>
</evidence>
<dbReference type="InterPro" id="IPR027417">
    <property type="entry name" value="P-loop_NTPase"/>
</dbReference>
<evidence type="ECO:0000313" key="12">
    <source>
        <dbReference type="Proteomes" id="UP001345963"/>
    </source>
</evidence>
<feature type="transmembrane region" description="Helical" evidence="8">
    <location>
        <begin position="348"/>
        <end position="370"/>
    </location>
</feature>
<feature type="transmembrane region" description="Helical" evidence="8">
    <location>
        <begin position="319"/>
        <end position="342"/>
    </location>
</feature>
<dbReference type="EMBL" id="JAHUTI010089500">
    <property type="protein sequence ID" value="MED6261026.1"/>
    <property type="molecule type" value="Genomic_DNA"/>
</dbReference>
<evidence type="ECO:0000256" key="1">
    <source>
        <dbReference type="ARBA" id="ARBA00022448"/>
    </source>
</evidence>
<dbReference type="InterPro" id="IPR009147">
    <property type="entry name" value="CFTR/ABCC7"/>
</dbReference>
<keyword evidence="2 8" id="KW-0812">Transmembrane</keyword>
<evidence type="ECO:0000256" key="5">
    <source>
        <dbReference type="ARBA" id="ARBA00022989"/>
    </source>
</evidence>
<organism evidence="11 12">
    <name type="scientific">Ataeniobius toweri</name>
    <dbReference type="NCBI Taxonomy" id="208326"/>
    <lineage>
        <taxon>Eukaryota</taxon>
        <taxon>Metazoa</taxon>
        <taxon>Chordata</taxon>
        <taxon>Craniata</taxon>
        <taxon>Vertebrata</taxon>
        <taxon>Euteleostomi</taxon>
        <taxon>Actinopterygii</taxon>
        <taxon>Neopterygii</taxon>
        <taxon>Teleostei</taxon>
        <taxon>Neoteleostei</taxon>
        <taxon>Acanthomorphata</taxon>
        <taxon>Ovalentaria</taxon>
        <taxon>Atherinomorphae</taxon>
        <taxon>Cyprinodontiformes</taxon>
        <taxon>Goodeidae</taxon>
        <taxon>Ataeniobius</taxon>
    </lineage>
</organism>